<comment type="caution">
    <text evidence="1">The sequence shown here is derived from an EMBL/GenBank/DDBJ whole genome shotgun (WGS) entry which is preliminary data.</text>
</comment>
<reference evidence="2" key="1">
    <citation type="journal article" date="2013" name="Stand. Genomic Sci.">
        <title>Genome sequence of the Litoreibacter arenae type strain (DSM 19593(T)), a member of the Roseobacter clade isolated from sea sand.</title>
        <authorList>
            <person name="Riedel T."/>
            <person name="Fiebig A."/>
            <person name="Petersen J."/>
            <person name="Gronow S."/>
            <person name="Kyrpides N.C."/>
            <person name="Goker M."/>
            <person name="Klenk H.P."/>
        </authorList>
    </citation>
    <scope>NUCLEOTIDE SEQUENCE [LARGE SCALE GENOMIC DNA]</scope>
    <source>
        <strain evidence="2">DSM 19593</strain>
    </source>
</reference>
<dbReference type="Proteomes" id="UP000015351">
    <property type="component" value="Unassembled WGS sequence"/>
</dbReference>
<name>S9QBB9_9RHOB</name>
<dbReference type="HOGENOM" id="CLU_3201686_0_0_5"/>
<keyword evidence="2" id="KW-1185">Reference proteome</keyword>
<protein>
    <submittedName>
        <fullName evidence="1">Uncharacterized protein</fullName>
    </submittedName>
</protein>
<proteinExistence type="predicted"/>
<evidence type="ECO:0000313" key="1">
    <source>
        <dbReference type="EMBL" id="EPX77262.1"/>
    </source>
</evidence>
<organism evidence="1 2">
    <name type="scientific">Litoreibacter arenae DSM 19593</name>
    <dbReference type="NCBI Taxonomy" id="1123360"/>
    <lineage>
        <taxon>Bacteria</taxon>
        <taxon>Pseudomonadati</taxon>
        <taxon>Pseudomonadota</taxon>
        <taxon>Alphaproteobacteria</taxon>
        <taxon>Rhodobacterales</taxon>
        <taxon>Roseobacteraceae</taxon>
        <taxon>Litoreibacter</taxon>
    </lineage>
</organism>
<gene>
    <name evidence="1" type="ORF">thalar_02984</name>
</gene>
<dbReference type="STRING" id="1123360.thalar_02984"/>
<accession>S9QBB9</accession>
<evidence type="ECO:0000313" key="2">
    <source>
        <dbReference type="Proteomes" id="UP000015351"/>
    </source>
</evidence>
<sequence length="45" mass="4982">MRAEVEINDQDVEGLLPQERFGVGLGMNELDLTPEPSNMISPELP</sequence>
<dbReference type="EMBL" id="AONI01000015">
    <property type="protein sequence ID" value="EPX77262.1"/>
    <property type="molecule type" value="Genomic_DNA"/>
</dbReference>
<dbReference type="AlphaFoldDB" id="S9QBB9"/>